<evidence type="ECO:0000256" key="8">
    <source>
        <dbReference type="ARBA" id="ARBA00022833"/>
    </source>
</evidence>
<keyword evidence="12" id="KW-1185">Reference proteome</keyword>
<dbReference type="Proteomes" id="UP000249590">
    <property type="component" value="Unassembled WGS sequence"/>
</dbReference>
<keyword evidence="7" id="KW-0378">Hydrolase</keyword>
<dbReference type="Pfam" id="PF01546">
    <property type="entry name" value="Peptidase_M20"/>
    <property type="match status" value="1"/>
</dbReference>
<evidence type="ECO:0000256" key="7">
    <source>
        <dbReference type="ARBA" id="ARBA00022801"/>
    </source>
</evidence>
<dbReference type="InterPro" id="IPR036264">
    <property type="entry name" value="Bact_exopeptidase_dim_dom"/>
</dbReference>
<dbReference type="GO" id="GO:0006526">
    <property type="term" value="P:L-arginine biosynthetic process"/>
    <property type="evidence" value="ECO:0007669"/>
    <property type="project" value="UniProtKB-KW"/>
</dbReference>
<keyword evidence="9" id="KW-0170">Cobalt</keyword>
<evidence type="ECO:0000256" key="5">
    <source>
        <dbReference type="ARBA" id="ARBA00022605"/>
    </source>
</evidence>
<dbReference type="Gene3D" id="3.40.630.10">
    <property type="entry name" value="Zn peptidases"/>
    <property type="match status" value="1"/>
</dbReference>
<evidence type="ECO:0000256" key="2">
    <source>
        <dbReference type="ARBA" id="ARBA00005691"/>
    </source>
</evidence>
<dbReference type="SUPFAM" id="SSF53187">
    <property type="entry name" value="Zn-dependent exopeptidases"/>
    <property type="match status" value="1"/>
</dbReference>
<gene>
    <name evidence="11" type="primary">argE</name>
    <name evidence="11" type="ORF">DLJ53_03950</name>
</gene>
<dbReference type="NCBIfam" id="NF005710">
    <property type="entry name" value="PRK07522.1"/>
    <property type="match status" value="1"/>
</dbReference>
<dbReference type="CDD" id="cd03894">
    <property type="entry name" value="M20_ArgE"/>
    <property type="match status" value="1"/>
</dbReference>
<dbReference type="EMBL" id="QHHQ01000001">
    <property type="protein sequence ID" value="RAI03648.1"/>
    <property type="molecule type" value="Genomic_DNA"/>
</dbReference>
<accession>A0A8B2NTX5</accession>
<dbReference type="PROSITE" id="PS00759">
    <property type="entry name" value="ARGE_DAPE_CPG2_2"/>
    <property type="match status" value="1"/>
</dbReference>
<dbReference type="PANTHER" id="PTHR43808:SF31">
    <property type="entry name" value="N-ACETYL-L-CITRULLINE DEACETYLASE"/>
    <property type="match status" value="1"/>
</dbReference>
<keyword evidence="3" id="KW-0963">Cytoplasm</keyword>
<keyword evidence="5" id="KW-0028">Amino-acid biosynthesis</keyword>
<dbReference type="GO" id="GO:0046872">
    <property type="term" value="F:metal ion binding"/>
    <property type="evidence" value="ECO:0007669"/>
    <property type="project" value="UniProtKB-KW"/>
</dbReference>
<reference evidence="11 12" key="1">
    <citation type="submission" date="2018-05" db="EMBL/GenBank/DDBJ databases">
        <title>Acuticoccus sediminis sp. nov., isolated from deep-sea sediment of Indian Ocean.</title>
        <authorList>
            <person name="Liu X."/>
            <person name="Lai Q."/>
            <person name="Du Y."/>
            <person name="Sun F."/>
            <person name="Zhang X."/>
            <person name="Wang S."/>
            <person name="Shao Z."/>
        </authorList>
    </citation>
    <scope>NUCLEOTIDE SEQUENCE [LARGE SCALE GENOMIC DNA]</scope>
    <source>
        <strain evidence="11 12">PTG4-2</strain>
    </source>
</reference>
<dbReference type="Pfam" id="PF07687">
    <property type="entry name" value="M20_dimer"/>
    <property type="match status" value="1"/>
</dbReference>
<evidence type="ECO:0000259" key="10">
    <source>
        <dbReference type="Pfam" id="PF07687"/>
    </source>
</evidence>
<dbReference type="AlphaFoldDB" id="A0A8B2NTX5"/>
<evidence type="ECO:0000256" key="4">
    <source>
        <dbReference type="ARBA" id="ARBA00022571"/>
    </source>
</evidence>
<sequence>MAGPEAGSPGCGGRPSAEALGILDRLIAFPSVVTAERYTDIAEYAAELLAGHGAEVHRLPNRTGTRTGLFARVGPAGPGGVLLSAHLDVVPVAGQGWTTDPFRMTERDGKVYGRGTTDMKGYAALALAAAVRASRMELSRPLKLSLSYDEEIGCVGIAEMIGALETTIGRPDHAVIGEPTGLEVAVGHKGKASYRVVCRGEAGHSSDAPRFMNALHLAADVVAILRAEQERLTREGARDEAYGVATSTIHVGTLQGGSALNIVPSEAVLEFEIRHLAGEPPAAILARIEEAASRVVEQARKTHPAAGIEIVPIGAYPGLDADPAGATAKLLQAAGAGAPPIKVSFGTEAGFFQAAGVPSVVCGPGSIDQGHKPDEFIALGQLAAGEAMLERVVASLR</sequence>
<proteinExistence type="inferred from homology"/>
<comment type="caution">
    <text evidence="11">The sequence shown here is derived from an EMBL/GenBank/DDBJ whole genome shotgun (WGS) entry which is preliminary data.</text>
</comment>
<organism evidence="11 12">
    <name type="scientific">Acuticoccus sediminis</name>
    <dbReference type="NCBI Taxonomy" id="2184697"/>
    <lineage>
        <taxon>Bacteria</taxon>
        <taxon>Pseudomonadati</taxon>
        <taxon>Pseudomonadota</taxon>
        <taxon>Alphaproteobacteria</taxon>
        <taxon>Hyphomicrobiales</taxon>
        <taxon>Amorphaceae</taxon>
        <taxon>Acuticoccus</taxon>
    </lineage>
</organism>
<keyword evidence="6" id="KW-0479">Metal-binding</keyword>
<dbReference type="InterPro" id="IPR002933">
    <property type="entry name" value="Peptidase_M20"/>
</dbReference>
<dbReference type="GO" id="GO:0008777">
    <property type="term" value="F:acetylornithine deacetylase activity"/>
    <property type="evidence" value="ECO:0007669"/>
    <property type="project" value="TreeGrafter"/>
</dbReference>
<name>A0A8B2NTX5_9HYPH</name>
<evidence type="ECO:0000256" key="1">
    <source>
        <dbReference type="ARBA" id="ARBA00001947"/>
    </source>
</evidence>
<feature type="domain" description="Peptidase M20 dimerisation" evidence="10">
    <location>
        <begin position="186"/>
        <end position="295"/>
    </location>
</feature>
<dbReference type="InterPro" id="IPR010169">
    <property type="entry name" value="AcOrn-deacetyl"/>
</dbReference>
<dbReference type="PROSITE" id="PS00758">
    <property type="entry name" value="ARGE_DAPE_CPG2_1"/>
    <property type="match status" value="1"/>
</dbReference>
<dbReference type="InterPro" id="IPR050072">
    <property type="entry name" value="Peptidase_M20A"/>
</dbReference>
<dbReference type="Gene3D" id="3.30.70.360">
    <property type="match status" value="1"/>
</dbReference>
<evidence type="ECO:0000256" key="6">
    <source>
        <dbReference type="ARBA" id="ARBA00022723"/>
    </source>
</evidence>
<dbReference type="OrthoDB" id="9809784at2"/>
<dbReference type="PANTHER" id="PTHR43808">
    <property type="entry name" value="ACETYLORNITHINE DEACETYLASE"/>
    <property type="match status" value="1"/>
</dbReference>
<evidence type="ECO:0000256" key="9">
    <source>
        <dbReference type="ARBA" id="ARBA00023285"/>
    </source>
</evidence>
<dbReference type="InterPro" id="IPR001261">
    <property type="entry name" value="ArgE/DapE_CS"/>
</dbReference>
<protein>
    <submittedName>
        <fullName evidence="11">Acetylornithine deacetylase</fullName>
    </submittedName>
</protein>
<keyword evidence="8" id="KW-0862">Zinc</keyword>
<evidence type="ECO:0000256" key="3">
    <source>
        <dbReference type="ARBA" id="ARBA00022490"/>
    </source>
</evidence>
<dbReference type="InterPro" id="IPR011650">
    <property type="entry name" value="Peptidase_M20_dimer"/>
</dbReference>
<keyword evidence="4" id="KW-0055">Arginine biosynthesis</keyword>
<dbReference type="NCBIfam" id="TIGR01892">
    <property type="entry name" value="AcOrn-deacetyl"/>
    <property type="match status" value="1"/>
</dbReference>
<evidence type="ECO:0000313" key="12">
    <source>
        <dbReference type="Proteomes" id="UP000249590"/>
    </source>
</evidence>
<comment type="cofactor">
    <cofactor evidence="1">
        <name>Zn(2+)</name>
        <dbReference type="ChEBI" id="CHEBI:29105"/>
    </cofactor>
</comment>
<evidence type="ECO:0000313" key="11">
    <source>
        <dbReference type="EMBL" id="RAI03648.1"/>
    </source>
</evidence>
<dbReference type="SUPFAM" id="SSF55031">
    <property type="entry name" value="Bacterial exopeptidase dimerisation domain"/>
    <property type="match status" value="1"/>
</dbReference>
<comment type="similarity">
    <text evidence="2">Belongs to the peptidase M20A family. ArgE subfamily.</text>
</comment>